<comment type="caution">
    <text evidence="1">The sequence shown here is derived from an EMBL/GenBank/DDBJ whole genome shotgun (WGS) entry which is preliminary data.</text>
</comment>
<sequence length="104" mass="11464">MNIKFFVIAIGVTLSNIAFASLPLGGYVGGTGWVSISKVTASDVVRFEIQGGACAKLRCLLLILGYRAAKNNFQQCWLLRLQVKRFLLRHGWGALQWIRPKIGG</sequence>
<dbReference type="Proteomes" id="UP000216101">
    <property type="component" value="Unassembled WGS sequence"/>
</dbReference>
<evidence type="ECO:0000313" key="2">
    <source>
        <dbReference type="Proteomes" id="UP000216101"/>
    </source>
</evidence>
<proteinExistence type="predicted"/>
<dbReference type="AlphaFoldDB" id="A0A266QAC9"/>
<name>A0A266QAC9_9GAMM</name>
<protein>
    <submittedName>
        <fullName evidence="1">Uncharacterized protein</fullName>
    </submittedName>
</protein>
<keyword evidence="2" id="KW-1185">Reference proteome</keyword>
<gene>
    <name evidence="1" type="ORF">CBP51_04535</name>
</gene>
<dbReference type="EMBL" id="NHNI01000001">
    <property type="protein sequence ID" value="OZY86299.1"/>
    <property type="molecule type" value="Genomic_DNA"/>
</dbReference>
<organism evidence="1 2">
    <name type="scientific">Cellvibrio mixtus</name>
    <dbReference type="NCBI Taxonomy" id="39650"/>
    <lineage>
        <taxon>Bacteria</taxon>
        <taxon>Pseudomonadati</taxon>
        <taxon>Pseudomonadota</taxon>
        <taxon>Gammaproteobacteria</taxon>
        <taxon>Cellvibrionales</taxon>
        <taxon>Cellvibrionaceae</taxon>
        <taxon>Cellvibrio</taxon>
    </lineage>
</organism>
<accession>A0A266QAC9</accession>
<evidence type="ECO:0000313" key="1">
    <source>
        <dbReference type="EMBL" id="OZY86299.1"/>
    </source>
</evidence>
<reference evidence="2" key="1">
    <citation type="submission" date="2017-05" db="EMBL/GenBank/DDBJ databases">
        <authorList>
            <person name="Barney B.M."/>
        </authorList>
    </citation>
    <scope>NUCLEOTIDE SEQUENCE [LARGE SCALE GENOMIC DNA]</scope>
    <source>
        <strain evidence="2">PSBB022</strain>
    </source>
</reference>